<dbReference type="InterPro" id="IPR005814">
    <property type="entry name" value="Aminotrans_3"/>
</dbReference>
<dbReference type="PANTHER" id="PTHR11986">
    <property type="entry name" value="AMINOTRANSFERASE CLASS III"/>
    <property type="match status" value="1"/>
</dbReference>
<dbReference type="PIRSF" id="PIRSF000521">
    <property type="entry name" value="Transaminase_4ab_Lys_Orn"/>
    <property type="match status" value="1"/>
</dbReference>
<evidence type="ECO:0000256" key="6">
    <source>
        <dbReference type="ARBA" id="ARBA00029440"/>
    </source>
</evidence>
<keyword evidence="5 7" id="KW-0663">Pyridoxal phosphate</keyword>
<dbReference type="Gene3D" id="3.40.640.10">
    <property type="entry name" value="Type I PLP-dependent aspartate aminotransferase-like (Major domain)"/>
    <property type="match status" value="1"/>
</dbReference>
<dbReference type="AlphaFoldDB" id="A0A2N6VKB3"/>
<dbReference type="InterPro" id="IPR050103">
    <property type="entry name" value="Class-III_PLP-dep_AT"/>
</dbReference>
<dbReference type="Gene3D" id="3.90.1150.10">
    <property type="entry name" value="Aspartate Aminotransferase, domain 1"/>
    <property type="match status" value="1"/>
</dbReference>
<dbReference type="PROSITE" id="PS00600">
    <property type="entry name" value="AA_TRANSFER_CLASS_3"/>
    <property type="match status" value="1"/>
</dbReference>
<keyword evidence="2" id="KW-0032">Aminotransferase</keyword>
<keyword evidence="4" id="KW-0808">Transferase</keyword>
<dbReference type="Pfam" id="PF00202">
    <property type="entry name" value="Aminotran_3"/>
    <property type="match status" value="1"/>
</dbReference>
<dbReference type="NCBIfam" id="TIGR00707">
    <property type="entry name" value="argD"/>
    <property type="match status" value="1"/>
</dbReference>
<gene>
    <name evidence="8" type="ORF">CJ199_11465</name>
</gene>
<dbReference type="InterPro" id="IPR004636">
    <property type="entry name" value="AcOrn/SuccOrn_fam"/>
</dbReference>
<dbReference type="GO" id="GO:0006526">
    <property type="term" value="P:L-arginine biosynthetic process"/>
    <property type="evidence" value="ECO:0007669"/>
    <property type="project" value="UniProtKB-ARBA"/>
</dbReference>
<dbReference type="NCBIfam" id="NF002874">
    <property type="entry name" value="PRK03244.1"/>
    <property type="match status" value="1"/>
</dbReference>
<comment type="pathway">
    <text evidence="6">Amino-acid biosynthesis.</text>
</comment>
<evidence type="ECO:0000256" key="3">
    <source>
        <dbReference type="ARBA" id="ARBA00022605"/>
    </source>
</evidence>
<dbReference type="InterPro" id="IPR015424">
    <property type="entry name" value="PyrdxlP-dep_Trfase"/>
</dbReference>
<dbReference type="GO" id="GO:0030170">
    <property type="term" value="F:pyridoxal phosphate binding"/>
    <property type="evidence" value="ECO:0007669"/>
    <property type="project" value="InterPro"/>
</dbReference>
<evidence type="ECO:0000256" key="7">
    <source>
        <dbReference type="RuleBase" id="RU003560"/>
    </source>
</evidence>
<accession>A0A2N6VKB3</accession>
<reference evidence="8 9" key="1">
    <citation type="submission" date="2017-09" db="EMBL/GenBank/DDBJ databases">
        <title>Bacterial strain isolated from the female urinary microbiota.</title>
        <authorList>
            <person name="Thomas-White K."/>
            <person name="Kumar N."/>
            <person name="Forster S."/>
            <person name="Putonti C."/>
            <person name="Lawley T."/>
            <person name="Wolfe A.J."/>
        </authorList>
    </citation>
    <scope>NUCLEOTIDE SEQUENCE [LARGE SCALE GENOMIC DNA]</scope>
    <source>
        <strain evidence="8 9">UMB1301</strain>
    </source>
</reference>
<dbReference type="SUPFAM" id="SSF53383">
    <property type="entry name" value="PLP-dependent transferases"/>
    <property type="match status" value="1"/>
</dbReference>
<evidence type="ECO:0000313" key="8">
    <source>
        <dbReference type="EMBL" id="PMD04534.1"/>
    </source>
</evidence>
<sequence>MTWQDEHSNAILPALGKPQLKLVRGDGAYVWDSEGKQYLDFLAGIAVNSLGHAHPDLVKAVSNQMLTLGHISNYFASEPQIELAHALLKVANAPQGSSVYFSNSGSEANEAALKIARKTGRPKIVAVEGGFHGRTLGSLSVTHKPAYREPFNPLLPGVEHVPHGDIDALTRAIDDTCAAVIIEPIQGEAGVRPHPAGYLTAAREATSAAGALLILDEVQTGIGRTGHWYAFQNPDIGEGVVPDVVTSAKGIGGGIPLAATLTFGQHVTKLLAPGEHGSTYSGNPVATAAGLAVLNVIERDGLLEHVRQTGEHLRSSLENLDGITGVRGSGLLLSFEPNGGAKAFATSALNHGIIVNPATPERVRIAPPLIVTSSQIDEFIHSIPQILQDIS</sequence>
<dbReference type="Proteomes" id="UP000235598">
    <property type="component" value="Unassembled WGS sequence"/>
</dbReference>
<dbReference type="CDD" id="cd00610">
    <property type="entry name" value="OAT_like"/>
    <property type="match status" value="1"/>
</dbReference>
<dbReference type="InterPro" id="IPR015421">
    <property type="entry name" value="PyrdxlP-dep_Trfase_major"/>
</dbReference>
<dbReference type="InterPro" id="IPR049704">
    <property type="entry name" value="Aminotrans_3_PPA_site"/>
</dbReference>
<proteinExistence type="inferred from homology"/>
<comment type="cofactor">
    <cofactor evidence="1">
        <name>pyridoxal 5'-phosphate</name>
        <dbReference type="ChEBI" id="CHEBI:597326"/>
    </cofactor>
</comment>
<comment type="caution">
    <text evidence="8">The sequence shown here is derived from an EMBL/GenBank/DDBJ whole genome shotgun (WGS) entry which is preliminary data.</text>
</comment>
<evidence type="ECO:0000313" key="9">
    <source>
        <dbReference type="Proteomes" id="UP000235598"/>
    </source>
</evidence>
<dbReference type="PANTHER" id="PTHR11986:SF79">
    <property type="entry name" value="ACETYLORNITHINE AMINOTRANSFERASE, MITOCHONDRIAL"/>
    <property type="match status" value="1"/>
</dbReference>
<comment type="similarity">
    <text evidence="7">Belongs to the class-III pyridoxal-phosphate-dependent aminotransferase family.</text>
</comment>
<dbReference type="GO" id="GO:0042802">
    <property type="term" value="F:identical protein binding"/>
    <property type="evidence" value="ECO:0007669"/>
    <property type="project" value="TreeGrafter"/>
</dbReference>
<dbReference type="OrthoDB" id="9801052at2"/>
<evidence type="ECO:0000256" key="2">
    <source>
        <dbReference type="ARBA" id="ARBA00022576"/>
    </source>
</evidence>
<dbReference type="RefSeq" id="WP_102239604.1">
    <property type="nucleotide sequence ID" value="NZ_PNHK01000006.1"/>
</dbReference>
<evidence type="ECO:0000256" key="1">
    <source>
        <dbReference type="ARBA" id="ARBA00001933"/>
    </source>
</evidence>
<name>A0A2N6VKB3_9MICO</name>
<dbReference type="GO" id="GO:0008483">
    <property type="term" value="F:transaminase activity"/>
    <property type="evidence" value="ECO:0007669"/>
    <property type="project" value="UniProtKB-KW"/>
</dbReference>
<organism evidence="8 9">
    <name type="scientific">Brevibacterium paucivorans</name>
    <dbReference type="NCBI Taxonomy" id="170994"/>
    <lineage>
        <taxon>Bacteria</taxon>
        <taxon>Bacillati</taxon>
        <taxon>Actinomycetota</taxon>
        <taxon>Actinomycetes</taxon>
        <taxon>Micrococcales</taxon>
        <taxon>Brevibacteriaceae</taxon>
        <taxon>Brevibacterium</taxon>
    </lineage>
</organism>
<evidence type="ECO:0000256" key="4">
    <source>
        <dbReference type="ARBA" id="ARBA00022679"/>
    </source>
</evidence>
<evidence type="ECO:0000256" key="5">
    <source>
        <dbReference type="ARBA" id="ARBA00022898"/>
    </source>
</evidence>
<dbReference type="InterPro" id="IPR015422">
    <property type="entry name" value="PyrdxlP-dep_Trfase_small"/>
</dbReference>
<dbReference type="FunFam" id="3.40.640.10:FF:000004">
    <property type="entry name" value="Acetylornithine aminotransferase"/>
    <property type="match status" value="1"/>
</dbReference>
<protein>
    <submittedName>
        <fullName evidence="8">Acetylornithine transaminase</fullName>
    </submittedName>
</protein>
<dbReference type="NCBIfam" id="NF002325">
    <property type="entry name" value="PRK01278.1"/>
    <property type="match status" value="1"/>
</dbReference>
<keyword evidence="3" id="KW-0028">Amino-acid biosynthesis</keyword>
<dbReference type="EMBL" id="PNHK01000006">
    <property type="protein sequence ID" value="PMD04534.1"/>
    <property type="molecule type" value="Genomic_DNA"/>
</dbReference>